<feature type="compositionally biased region" description="Acidic residues" evidence="1">
    <location>
        <begin position="1"/>
        <end position="11"/>
    </location>
</feature>
<accession>A0A0D2B6Q1</accession>
<dbReference type="HOGENOM" id="CLU_1245379_0_0_1"/>
<dbReference type="Proteomes" id="UP000053328">
    <property type="component" value="Unassembled WGS sequence"/>
</dbReference>
<feature type="region of interest" description="Disordered" evidence="1">
    <location>
        <begin position="69"/>
        <end position="125"/>
    </location>
</feature>
<reference evidence="2 3" key="1">
    <citation type="submission" date="2015-01" db="EMBL/GenBank/DDBJ databases">
        <title>The Genome Sequence of Exophiala spinifera CBS89968.</title>
        <authorList>
            <consortium name="The Broad Institute Genomics Platform"/>
            <person name="Cuomo C."/>
            <person name="de Hoog S."/>
            <person name="Gorbushina A."/>
            <person name="Stielow B."/>
            <person name="Teixiera M."/>
            <person name="Abouelleil A."/>
            <person name="Chapman S.B."/>
            <person name="Priest M."/>
            <person name="Young S.K."/>
            <person name="Wortman J."/>
            <person name="Nusbaum C."/>
            <person name="Birren B."/>
        </authorList>
    </citation>
    <scope>NUCLEOTIDE SEQUENCE [LARGE SCALE GENOMIC DNA]</scope>
    <source>
        <strain evidence="2 3">CBS 89968</strain>
    </source>
</reference>
<sequence length="222" mass="24359">MEESEEMDDKEEVERSRQIRSNEALSAQTQMINSFSAYTSWGNVAEAEEDDFYADRLLERFELHAIDHSVADQIPTPPPTPLQSPLDQTENSVNPGINGDQQADEASTASVHEEWNGNSSETLHGAQPVPALTLTAAPATSSSPIRALTQLGAGRGVIVHGRREPQTGGQAEYSITVIDTPWMRDADSELTQWHLPNGVEDHEVDESDYPAGQDADWVYLSS</sequence>
<name>A0A0D2B6Q1_9EURO</name>
<evidence type="ECO:0000313" key="3">
    <source>
        <dbReference type="Proteomes" id="UP000053328"/>
    </source>
</evidence>
<dbReference type="AlphaFoldDB" id="A0A0D2B6Q1"/>
<evidence type="ECO:0000313" key="2">
    <source>
        <dbReference type="EMBL" id="KIW14360.1"/>
    </source>
</evidence>
<proteinExistence type="predicted"/>
<keyword evidence="3" id="KW-1185">Reference proteome</keyword>
<protein>
    <submittedName>
        <fullName evidence="2">Uncharacterized protein</fullName>
    </submittedName>
</protein>
<gene>
    <name evidence="2" type="ORF">PV08_07142</name>
</gene>
<dbReference type="VEuPathDB" id="FungiDB:PV08_07142"/>
<dbReference type="GeneID" id="27334225"/>
<dbReference type="RefSeq" id="XP_016234576.1">
    <property type="nucleotide sequence ID" value="XM_016381474.1"/>
</dbReference>
<feature type="compositionally biased region" description="Polar residues" evidence="1">
    <location>
        <begin position="83"/>
        <end position="122"/>
    </location>
</feature>
<evidence type="ECO:0000256" key="1">
    <source>
        <dbReference type="SAM" id="MobiDB-lite"/>
    </source>
</evidence>
<feature type="region of interest" description="Disordered" evidence="1">
    <location>
        <begin position="1"/>
        <end position="25"/>
    </location>
</feature>
<dbReference type="EMBL" id="KN847496">
    <property type="protein sequence ID" value="KIW14360.1"/>
    <property type="molecule type" value="Genomic_DNA"/>
</dbReference>
<organism evidence="2 3">
    <name type="scientific">Exophiala spinifera</name>
    <dbReference type="NCBI Taxonomy" id="91928"/>
    <lineage>
        <taxon>Eukaryota</taxon>
        <taxon>Fungi</taxon>
        <taxon>Dikarya</taxon>
        <taxon>Ascomycota</taxon>
        <taxon>Pezizomycotina</taxon>
        <taxon>Eurotiomycetes</taxon>
        <taxon>Chaetothyriomycetidae</taxon>
        <taxon>Chaetothyriales</taxon>
        <taxon>Herpotrichiellaceae</taxon>
        <taxon>Exophiala</taxon>
    </lineage>
</organism>